<comment type="caution">
    <text evidence="2">The sequence shown here is derived from an EMBL/GenBank/DDBJ whole genome shotgun (WGS) entry which is preliminary data.</text>
</comment>
<evidence type="ECO:0000313" key="2">
    <source>
        <dbReference type="EMBL" id="PVD26122.1"/>
    </source>
</evidence>
<feature type="compositionally biased region" description="Polar residues" evidence="1">
    <location>
        <begin position="101"/>
        <end position="123"/>
    </location>
</feature>
<reference evidence="2 3" key="1">
    <citation type="submission" date="2018-04" db="EMBL/GenBank/DDBJ databases">
        <title>The genome of golden apple snail Pomacea canaliculata provides insight into stress tolerance and invasive adaptation.</title>
        <authorList>
            <person name="Liu C."/>
            <person name="Liu B."/>
            <person name="Ren Y."/>
            <person name="Zhang Y."/>
            <person name="Wang H."/>
            <person name="Li S."/>
            <person name="Jiang F."/>
            <person name="Yin L."/>
            <person name="Zhang G."/>
            <person name="Qian W."/>
            <person name="Fan W."/>
        </authorList>
    </citation>
    <scope>NUCLEOTIDE SEQUENCE [LARGE SCALE GENOMIC DNA]</scope>
    <source>
        <strain evidence="2">SZHN2017</strain>
        <tissue evidence="2">Muscle</tissue>
    </source>
</reference>
<feature type="region of interest" description="Disordered" evidence="1">
    <location>
        <begin position="87"/>
        <end position="129"/>
    </location>
</feature>
<organism evidence="2 3">
    <name type="scientific">Pomacea canaliculata</name>
    <name type="common">Golden apple snail</name>
    <dbReference type="NCBI Taxonomy" id="400727"/>
    <lineage>
        <taxon>Eukaryota</taxon>
        <taxon>Metazoa</taxon>
        <taxon>Spiralia</taxon>
        <taxon>Lophotrochozoa</taxon>
        <taxon>Mollusca</taxon>
        <taxon>Gastropoda</taxon>
        <taxon>Caenogastropoda</taxon>
        <taxon>Architaenioglossa</taxon>
        <taxon>Ampullarioidea</taxon>
        <taxon>Ampullariidae</taxon>
        <taxon>Pomacea</taxon>
    </lineage>
</organism>
<name>A0A2T7NY77_POMCA</name>
<dbReference type="EMBL" id="PZQS01000008">
    <property type="protein sequence ID" value="PVD26122.1"/>
    <property type="molecule type" value="Genomic_DNA"/>
</dbReference>
<accession>A0A2T7NY77</accession>
<keyword evidence="3" id="KW-1185">Reference proteome</keyword>
<sequence length="129" mass="13810">MVLTLSSDCELLHHGASRDASSARLGTRRRRLVAFLVPRHARGSESDYSTTPGVFGELVYTGMRQTHFNKCVRVYDGACVGLGEWRREPRVGGPTEKTDTPPAQTSCTSTPVTVGAGSSSSRTLIKAAG</sequence>
<dbReference type="Proteomes" id="UP000245119">
    <property type="component" value="Linkage Group LG8"/>
</dbReference>
<gene>
    <name evidence="2" type="ORF">C0Q70_13790</name>
</gene>
<protein>
    <submittedName>
        <fullName evidence="2">Uncharacterized protein</fullName>
    </submittedName>
</protein>
<dbReference type="AlphaFoldDB" id="A0A2T7NY77"/>
<evidence type="ECO:0000256" key="1">
    <source>
        <dbReference type="SAM" id="MobiDB-lite"/>
    </source>
</evidence>
<evidence type="ECO:0000313" key="3">
    <source>
        <dbReference type="Proteomes" id="UP000245119"/>
    </source>
</evidence>
<proteinExistence type="predicted"/>